<dbReference type="Proteomes" id="UP000031668">
    <property type="component" value="Unassembled WGS sequence"/>
</dbReference>
<evidence type="ECO:0000313" key="1">
    <source>
        <dbReference type="EMBL" id="KII61534.1"/>
    </source>
</evidence>
<sequence length="105" mass="12055">MNQYELPGKRQANAMMNAGLLRLVTWTSMFRSRTIGVLNIWVFAKSSKPRVRAYEENIQMPQKIPSGFIYGITFIVFHQALVVATRNKTVFSLLGLLKSLKEDYN</sequence>
<name>A0A0C2MB29_THEKT</name>
<accession>A0A0C2MB29</accession>
<dbReference type="AlphaFoldDB" id="A0A0C2MB29"/>
<protein>
    <submittedName>
        <fullName evidence="1">Uncharacterized protein</fullName>
    </submittedName>
</protein>
<keyword evidence="2" id="KW-1185">Reference proteome</keyword>
<reference evidence="1 2" key="1">
    <citation type="journal article" date="2014" name="Genome Biol. Evol.">
        <title>The genome of the myxosporean Thelohanellus kitauei shows adaptations to nutrient acquisition within its fish host.</title>
        <authorList>
            <person name="Yang Y."/>
            <person name="Xiong J."/>
            <person name="Zhou Z."/>
            <person name="Huo F."/>
            <person name="Miao W."/>
            <person name="Ran C."/>
            <person name="Liu Y."/>
            <person name="Zhang J."/>
            <person name="Feng J."/>
            <person name="Wang M."/>
            <person name="Wang M."/>
            <person name="Wang L."/>
            <person name="Yao B."/>
        </authorList>
    </citation>
    <scope>NUCLEOTIDE SEQUENCE [LARGE SCALE GENOMIC DNA]</scope>
    <source>
        <strain evidence="1">Wuqing</strain>
    </source>
</reference>
<evidence type="ECO:0000313" key="2">
    <source>
        <dbReference type="Proteomes" id="UP000031668"/>
    </source>
</evidence>
<organism evidence="1 2">
    <name type="scientific">Thelohanellus kitauei</name>
    <name type="common">Myxosporean</name>
    <dbReference type="NCBI Taxonomy" id="669202"/>
    <lineage>
        <taxon>Eukaryota</taxon>
        <taxon>Metazoa</taxon>
        <taxon>Cnidaria</taxon>
        <taxon>Myxozoa</taxon>
        <taxon>Myxosporea</taxon>
        <taxon>Bivalvulida</taxon>
        <taxon>Platysporina</taxon>
        <taxon>Myxobolidae</taxon>
        <taxon>Thelohanellus</taxon>
    </lineage>
</organism>
<gene>
    <name evidence="1" type="ORF">RF11_10497</name>
</gene>
<dbReference type="EMBL" id="JWZT01005334">
    <property type="protein sequence ID" value="KII61534.1"/>
    <property type="molecule type" value="Genomic_DNA"/>
</dbReference>
<comment type="caution">
    <text evidence="1">The sequence shown here is derived from an EMBL/GenBank/DDBJ whole genome shotgun (WGS) entry which is preliminary data.</text>
</comment>
<proteinExistence type="predicted"/>